<protein>
    <submittedName>
        <fullName evidence="1">Uncharacterized protein</fullName>
    </submittedName>
</protein>
<dbReference type="AlphaFoldDB" id="A0AAD9K095"/>
<gene>
    <name evidence="1" type="ORF">NP493_1520g00007</name>
</gene>
<proteinExistence type="predicted"/>
<accession>A0AAD9K095</accession>
<dbReference type="EMBL" id="JAODUO010001519">
    <property type="protein sequence ID" value="KAK2162481.1"/>
    <property type="molecule type" value="Genomic_DNA"/>
</dbReference>
<comment type="caution">
    <text evidence="1">The sequence shown here is derived from an EMBL/GenBank/DDBJ whole genome shotgun (WGS) entry which is preliminary data.</text>
</comment>
<dbReference type="Proteomes" id="UP001209878">
    <property type="component" value="Unassembled WGS sequence"/>
</dbReference>
<organism evidence="1 2">
    <name type="scientific">Ridgeia piscesae</name>
    <name type="common">Tubeworm</name>
    <dbReference type="NCBI Taxonomy" id="27915"/>
    <lineage>
        <taxon>Eukaryota</taxon>
        <taxon>Metazoa</taxon>
        <taxon>Spiralia</taxon>
        <taxon>Lophotrochozoa</taxon>
        <taxon>Annelida</taxon>
        <taxon>Polychaeta</taxon>
        <taxon>Sedentaria</taxon>
        <taxon>Canalipalpata</taxon>
        <taxon>Sabellida</taxon>
        <taxon>Siboglinidae</taxon>
        <taxon>Ridgeia</taxon>
    </lineage>
</organism>
<evidence type="ECO:0000313" key="1">
    <source>
        <dbReference type="EMBL" id="KAK2162481.1"/>
    </source>
</evidence>
<sequence>MYLHLRTKWRTFYLLYVVRRLVHSNIVTTSASILQNVKLLPTKHPTRLVGDTLCPSDIFVDGLYLICDTLLQNDSFFDCIYLIDFAVNCSYFMCDSLRRSFTDCL</sequence>
<evidence type="ECO:0000313" key="2">
    <source>
        <dbReference type="Proteomes" id="UP001209878"/>
    </source>
</evidence>
<reference evidence="1" key="1">
    <citation type="journal article" date="2023" name="Mol. Biol. Evol.">
        <title>Third-Generation Sequencing Reveals the Adaptive Role of the Epigenome in Three Deep-Sea Polychaetes.</title>
        <authorList>
            <person name="Perez M."/>
            <person name="Aroh O."/>
            <person name="Sun Y."/>
            <person name="Lan Y."/>
            <person name="Juniper S.K."/>
            <person name="Young C.R."/>
            <person name="Angers B."/>
            <person name="Qian P.Y."/>
        </authorList>
    </citation>
    <scope>NUCLEOTIDE SEQUENCE</scope>
    <source>
        <strain evidence="1">R07B-5</strain>
    </source>
</reference>
<name>A0AAD9K095_RIDPI</name>
<keyword evidence="2" id="KW-1185">Reference proteome</keyword>